<accession>A0ABN7P613</accession>
<dbReference type="PANTHER" id="PTHR22933">
    <property type="entry name" value="FI18007P1-RELATED"/>
    <property type="match status" value="1"/>
</dbReference>
<evidence type="ECO:0000313" key="1">
    <source>
        <dbReference type="EMBL" id="CAG2060873.1"/>
    </source>
</evidence>
<dbReference type="PANTHER" id="PTHR22933:SF43">
    <property type="entry name" value="LP10131P"/>
    <property type="match status" value="1"/>
</dbReference>
<proteinExistence type="predicted"/>
<gene>
    <name evidence="1" type="ORF">TPAB3V08_LOCUS7829</name>
</gene>
<dbReference type="EMBL" id="CAJPIN010013878">
    <property type="protein sequence ID" value="CAG2060873.1"/>
    <property type="molecule type" value="Genomic_DNA"/>
</dbReference>
<sequence length="61" mass="6669">MSQPGFLAVLATAQKRPPNYSLDDMPDTNFDCSNKIIGGYYADPETDCQMFHVCVKIPGVG</sequence>
<dbReference type="Proteomes" id="UP001153148">
    <property type="component" value="Unassembled WGS sequence"/>
</dbReference>
<feature type="non-terminal residue" evidence="1">
    <location>
        <position position="61"/>
    </location>
</feature>
<name>A0ABN7P613_TIMPD</name>
<comment type="caution">
    <text evidence="1">The sequence shown here is derived from an EMBL/GenBank/DDBJ whole genome shotgun (WGS) entry which is preliminary data.</text>
</comment>
<evidence type="ECO:0000313" key="2">
    <source>
        <dbReference type="Proteomes" id="UP001153148"/>
    </source>
</evidence>
<keyword evidence="2" id="KW-1185">Reference proteome</keyword>
<dbReference type="InterPro" id="IPR052976">
    <property type="entry name" value="Scoloptoxin-like"/>
</dbReference>
<reference evidence="1" key="1">
    <citation type="submission" date="2021-03" db="EMBL/GenBank/DDBJ databases">
        <authorList>
            <person name="Tran Van P."/>
        </authorList>
    </citation>
    <scope>NUCLEOTIDE SEQUENCE</scope>
</reference>
<organism evidence="1 2">
    <name type="scientific">Timema podura</name>
    <name type="common">Walking stick</name>
    <dbReference type="NCBI Taxonomy" id="61482"/>
    <lineage>
        <taxon>Eukaryota</taxon>
        <taxon>Metazoa</taxon>
        <taxon>Ecdysozoa</taxon>
        <taxon>Arthropoda</taxon>
        <taxon>Hexapoda</taxon>
        <taxon>Insecta</taxon>
        <taxon>Pterygota</taxon>
        <taxon>Neoptera</taxon>
        <taxon>Polyneoptera</taxon>
        <taxon>Phasmatodea</taxon>
        <taxon>Timematodea</taxon>
        <taxon>Timematoidea</taxon>
        <taxon>Timematidae</taxon>
        <taxon>Timema</taxon>
    </lineage>
</organism>
<protein>
    <submittedName>
        <fullName evidence="1">Uncharacterized protein</fullName>
    </submittedName>
</protein>